<protein>
    <submittedName>
        <fullName evidence="1">Uncharacterized protein</fullName>
    </submittedName>
</protein>
<reference evidence="1" key="1">
    <citation type="submission" date="2022-07" db="EMBL/GenBank/DDBJ databases">
        <title>Alkalimarinus sp. nov., isolated from gut of a Alitta virens.</title>
        <authorList>
            <person name="Yang A.I."/>
            <person name="Shin N.-R."/>
        </authorList>
    </citation>
    <scope>NUCLEOTIDE SEQUENCE</scope>
    <source>
        <strain evidence="1">FA028</strain>
    </source>
</reference>
<dbReference type="Proteomes" id="UP001164472">
    <property type="component" value="Chromosome"/>
</dbReference>
<proteinExistence type="predicted"/>
<dbReference type="EMBL" id="CP101527">
    <property type="protein sequence ID" value="UZW76372.1"/>
    <property type="molecule type" value="Genomic_DNA"/>
</dbReference>
<evidence type="ECO:0000313" key="1">
    <source>
        <dbReference type="EMBL" id="UZW76372.1"/>
    </source>
</evidence>
<keyword evidence="2" id="KW-1185">Reference proteome</keyword>
<gene>
    <name evidence="1" type="ORF">NNL22_07235</name>
</gene>
<sequence>MNNAIVFLDLVGRIAGKGWHGYGPVKEGLDSLLYVSFHVNPNNSQAFWELINSALSQDYENFWFITRGSKPNRIYLCSSELKTKADELGSYEEALNNYLDSDTLGIKTSKKLALLTKLISELSISKERN</sequence>
<name>A0A9E8KRQ2_9ALTE</name>
<dbReference type="AlphaFoldDB" id="A0A9E8KRQ2"/>
<evidence type="ECO:0000313" key="2">
    <source>
        <dbReference type="Proteomes" id="UP001164472"/>
    </source>
</evidence>
<dbReference type="KEGG" id="asem:NNL22_07235"/>
<dbReference type="RefSeq" id="WP_267267844.1">
    <property type="nucleotide sequence ID" value="NZ_CP101527.1"/>
</dbReference>
<organism evidence="1 2">
    <name type="scientific">Alkalimarinus sediminis</name>
    <dbReference type="NCBI Taxonomy" id="1632866"/>
    <lineage>
        <taxon>Bacteria</taxon>
        <taxon>Pseudomonadati</taxon>
        <taxon>Pseudomonadota</taxon>
        <taxon>Gammaproteobacteria</taxon>
        <taxon>Alteromonadales</taxon>
        <taxon>Alteromonadaceae</taxon>
        <taxon>Alkalimarinus</taxon>
    </lineage>
</organism>
<accession>A0A9E8KRQ2</accession>